<dbReference type="AlphaFoldDB" id="A0A212KGI3"/>
<proteinExistence type="predicted"/>
<organism evidence="1">
    <name type="scientific">uncultured delta proteobacterium</name>
    <dbReference type="NCBI Taxonomy" id="34034"/>
    <lineage>
        <taxon>Bacteria</taxon>
        <taxon>Deltaproteobacteria</taxon>
        <taxon>environmental samples</taxon>
    </lineage>
</organism>
<accession>A0A212KGI3</accession>
<name>A0A212KGI3_9DELT</name>
<reference evidence="1" key="1">
    <citation type="submission" date="2016-04" db="EMBL/GenBank/DDBJ databases">
        <authorList>
            <person name="Evans L.H."/>
            <person name="Alamgir A."/>
            <person name="Owens N."/>
            <person name="Weber N.D."/>
            <person name="Virtaneva K."/>
            <person name="Barbian K."/>
            <person name="Babar A."/>
            <person name="Rosenke K."/>
        </authorList>
    </citation>
    <scope>NUCLEOTIDE SEQUENCE</scope>
    <source>
        <strain evidence="1">86</strain>
    </source>
</reference>
<sequence>MDSRKVDGYIFWLSEYLARNFQQTDGPQQIELAAKEAVNLFTEHYPFELTKNVINDFSSIENDINFRKISFYERIFQKKLSKDRIPQHINATEEERKNYVPKEYDELIFKKFDYAGTIQKNAFYQTLKNLGEPEDAKNIIDMLKNDEISIDEEAYEAFIVSISNGIYSDDNFINLQPTENRNIYSISNSYIDLSKDTDLLVSQFGTMLSG</sequence>
<gene>
    <name evidence="1" type="ORF">KL86DPRO_70052</name>
</gene>
<dbReference type="EMBL" id="FLUQ01000007">
    <property type="protein sequence ID" value="SBW10830.1"/>
    <property type="molecule type" value="Genomic_DNA"/>
</dbReference>
<protein>
    <submittedName>
        <fullName evidence="1">Uncharacterized protein</fullName>
    </submittedName>
</protein>
<evidence type="ECO:0000313" key="1">
    <source>
        <dbReference type="EMBL" id="SBW10830.1"/>
    </source>
</evidence>